<dbReference type="SUPFAM" id="SSF53474">
    <property type="entry name" value="alpha/beta-Hydrolases"/>
    <property type="match status" value="1"/>
</dbReference>
<dbReference type="STRING" id="356882.A0A423X2I2"/>
<sequence>MALSESLSLVQCLARESYSSLKGYRVMLFDYFGRGWSDTPNPDEVNHDERLYASQIMVAVASSEVSWMGNAGRGDNGGFHVIGYSFGGGLAINFASWFPHLIRSVTAVAPGGLVSRSSNSWRTRLLYSRGIFPERLLRHLVRRRFEPVYTTAEASVGDGVSVEQADLGPMGRKITGDPFNDAIISDRRPDVTVASVISWQLRHHEGFVPALMSAMRYGPIYERHEEWRKLGSLLLERRKTPSLPGLLGGKILIVLGSTDSIVKAEGILPELKDTLGSHGFEVEVLSAGHEVAIVKGAEVADVASSFWTSCLQQDRPGASS</sequence>
<dbReference type="Gene3D" id="3.40.50.1820">
    <property type="entry name" value="alpha/beta hydrolase"/>
    <property type="match status" value="1"/>
</dbReference>
<dbReference type="OrthoDB" id="408373at2759"/>
<evidence type="ECO:0000259" key="1">
    <source>
        <dbReference type="Pfam" id="PF00561"/>
    </source>
</evidence>
<feature type="domain" description="AB hydrolase-1" evidence="1">
    <location>
        <begin position="9"/>
        <end position="135"/>
    </location>
</feature>
<dbReference type="Proteomes" id="UP000283895">
    <property type="component" value="Unassembled WGS sequence"/>
</dbReference>
<dbReference type="EMBL" id="LKEA01000003">
    <property type="protein sequence ID" value="ROW10107.1"/>
    <property type="molecule type" value="Genomic_DNA"/>
</dbReference>
<reference evidence="2 3" key="1">
    <citation type="submission" date="2015-09" db="EMBL/GenBank/DDBJ databases">
        <title>Host preference determinants of Valsa canker pathogens revealed by comparative genomics.</title>
        <authorList>
            <person name="Yin Z."/>
            <person name="Huang L."/>
        </authorList>
    </citation>
    <scope>NUCLEOTIDE SEQUENCE [LARGE SCALE GENOMIC DNA]</scope>
    <source>
        <strain evidence="2 3">03-1</strain>
    </source>
</reference>
<evidence type="ECO:0000313" key="3">
    <source>
        <dbReference type="Proteomes" id="UP000283895"/>
    </source>
</evidence>
<accession>A0A423X2I2</accession>
<dbReference type="GO" id="GO:0005783">
    <property type="term" value="C:endoplasmic reticulum"/>
    <property type="evidence" value="ECO:0007669"/>
    <property type="project" value="TreeGrafter"/>
</dbReference>
<comment type="caution">
    <text evidence="2">The sequence shown here is derived from an EMBL/GenBank/DDBJ whole genome shotgun (WGS) entry which is preliminary data.</text>
</comment>
<dbReference type="InterPro" id="IPR029058">
    <property type="entry name" value="AB_hydrolase_fold"/>
</dbReference>
<dbReference type="PANTHER" id="PTHR43139">
    <property type="entry name" value="SI:DKEY-122A22.2"/>
    <property type="match status" value="1"/>
</dbReference>
<evidence type="ECO:0000313" key="2">
    <source>
        <dbReference type="EMBL" id="ROW10107.1"/>
    </source>
</evidence>
<proteinExistence type="predicted"/>
<dbReference type="InterPro" id="IPR052370">
    <property type="entry name" value="Meta-cleavage_hydrolase"/>
</dbReference>
<dbReference type="Pfam" id="PF00561">
    <property type="entry name" value="Abhydrolase_1"/>
    <property type="match status" value="1"/>
</dbReference>
<name>A0A423X2I2_9PEZI</name>
<keyword evidence="3" id="KW-1185">Reference proteome</keyword>
<organism evidence="2 3">
    <name type="scientific">Cytospora schulzeri</name>
    <dbReference type="NCBI Taxonomy" id="448051"/>
    <lineage>
        <taxon>Eukaryota</taxon>
        <taxon>Fungi</taxon>
        <taxon>Dikarya</taxon>
        <taxon>Ascomycota</taxon>
        <taxon>Pezizomycotina</taxon>
        <taxon>Sordariomycetes</taxon>
        <taxon>Sordariomycetidae</taxon>
        <taxon>Diaporthales</taxon>
        <taxon>Cytosporaceae</taxon>
        <taxon>Cytospora</taxon>
    </lineage>
</organism>
<dbReference type="PANTHER" id="PTHR43139:SF65">
    <property type="entry name" value="HYDROLASE FAMILY PROTEIN, PUTATIVE (AFU_ORTHOLOGUE AFUA_6G07060)-RELATED"/>
    <property type="match status" value="1"/>
</dbReference>
<dbReference type="AlphaFoldDB" id="A0A423X2I2"/>
<dbReference type="InterPro" id="IPR000073">
    <property type="entry name" value="AB_hydrolase_1"/>
</dbReference>
<protein>
    <recommendedName>
        <fullName evidence="1">AB hydrolase-1 domain-containing protein</fullName>
    </recommendedName>
</protein>
<gene>
    <name evidence="2" type="ORF">VMCG_01813</name>
</gene>